<dbReference type="FunFam" id="3.30.559.10:FF:000007">
    <property type="entry name" value="Dihydrolipoamide acetyltransferase component of pyruvate dehydrogenase complex"/>
    <property type="match status" value="1"/>
</dbReference>
<keyword evidence="5 9" id="KW-0450">Lipoyl</keyword>
<evidence type="ECO:0000256" key="6">
    <source>
        <dbReference type="ARBA" id="ARBA00022946"/>
    </source>
</evidence>
<name>A0A9P9AJS6_9HYPO</name>
<evidence type="ECO:0000256" key="5">
    <source>
        <dbReference type="ARBA" id="ARBA00022823"/>
    </source>
</evidence>
<comment type="similarity">
    <text evidence="3 9">Belongs to the 2-oxoacid dehydrogenase family.</text>
</comment>
<dbReference type="PANTHER" id="PTHR43178:SF5">
    <property type="entry name" value="LIPOAMIDE ACYLTRANSFERASE COMPONENT OF BRANCHED-CHAIN ALPHA-KETO ACID DEHYDROGENASE COMPLEX, MITOCHONDRIAL"/>
    <property type="match status" value="1"/>
</dbReference>
<reference evidence="12 13" key="1">
    <citation type="journal article" date="2021" name="Nat. Commun.">
        <title>Genetic determinants of endophytism in the Arabidopsis root mycobiome.</title>
        <authorList>
            <person name="Mesny F."/>
            <person name="Miyauchi S."/>
            <person name="Thiergart T."/>
            <person name="Pickel B."/>
            <person name="Atanasova L."/>
            <person name="Karlsson M."/>
            <person name="Huettel B."/>
            <person name="Barry K.W."/>
            <person name="Haridas S."/>
            <person name="Chen C."/>
            <person name="Bauer D."/>
            <person name="Andreopoulos W."/>
            <person name="Pangilinan J."/>
            <person name="LaButti K."/>
            <person name="Riley R."/>
            <person name="Lipzen A."/>
            <person name="Clum A."/>
            <person name="Drula E."/>
            <person name="Henrissat B."/>
            <person name="Kohler A."/>
            <person name="Grigoriev I.V."/>
            <person name="Martin F.M."/>
            <person name="Hacquard S."/>
        </authorList>
    </citation>
    <scope>NUCLEOTIDE SEQUENCE [LARGE SCALE GENOMIC DNA]</scope>
    <source>
        <strain evidence="12 13">MPI-CAGE-CH-0241</strain>
    </source>
</reference>
<organism evidence="12 13">
    <name type="scientific">Thelonectria olida</name>
    <dbReference type="NCBI Taxonomy" id="1576542"/>
    <lineage>
        <taxon>Eukaryota</taxon>
        <taxon>Fungi</taxon>
        <taxon>Dikarya</taxon>
        <taxon>Ascomycota</taxon>
        <taxon>Pezizomycotina</taxon>
        <taxon>Sordariomycetes</taxon>
        <taxon>Hypocreomycetidae</taxon>
        <taxon>Hypocreales</taxon>
        <taxon>Nectriaceae</taxon>
        <taxon>Thelonectria</taxon>
    </lineage>
</organism>
<dbReference type="SUPFAM" id="SSF52777">
    <property type="entry name" value="CoA-dependent acyltransferases"/>
    <property type="match status" value="1"/>
</dbReference>
<dbReference type="Pfam" id="PF00364">
    <property type="entry name" value="Biotin_lipoyl"/>
    <property type="match status" value="1"/>
</dbReference>
<dbReference type="InterPro" id="IPR000089">
    <property type="entry name" value="Biotin_lipoyl"/>
</dbReference>
<evidence type="ECO:0000256" key="2">
    <source>
        <dbReference type="ARBA" id="ARBA00004305"/>
    </source>
</evidence>
<evidence type="ECO:0000256" key="8">
    <source>
        <dbReference type="ARBA" id="ARBA00023315"/>
    </source>
</evidence>
<dbReference type="PROSITE" id="PS50968">
    <property type="entry name" value="BIOTINYL_LIPOYL"/>
    <property type="match status" value="1"/>
</dbReference>
<dbReference type="AlphaFoldDB" id="A0A9P9AJS6"/>
<protein>
    <recommendedName>
        <fullName evidence="9">Dihydrolipoamide acetyltransferase component of pyruvate dehydrogenase complex</fullName>
        <ecNumber evidence="9">2.3.1.-</ecNumber>
    </recommendedName>
</protein>
<evidence type="ECO:0000256" key="10">
    <source>
        <dbReference type="SAM" id="MobiDB-lite"/>
    </source>
</evidence>
<dbReference type="CDD" id="cd06849">
    <property type="entry name" value="lipoyl_domain"/>
    <property type="match status" value="1"/>
</dbReference>
<dbReference type="InterPro" id="IPR001078">
    <property type="entry name" value="2-oxoacid_DH_actylTfrase"/>
</dbReference>
<dbReference type="Gene3D" id="3.30.559.10">
    <property type="entry name" value="Chloramphenicol acetyltransferase-like domain"/>
    <property type="match status" value="1"/>
</dbReference>
<keyword evidence="4 9" id="KW-0808">Transferase</keyword>
<evidence type="ECO:0000256" key="7">
    <source>
        <dbReference type="ARBA" id="ARBA00023128"/>
    </source>
</evidence>
<dbReference type="GO" id="GO:0031405">
    <property type="term" value="F:lipoic acid binding"/>
    <property type="evidence" value="ECO:0007669"/>
    <property type="project" value="TreeGrafter"/>
</dbReference>
<dbReference type="EC" id="2.3.1.-" evidence="9"/>
<comment type="subcellular location">
    <subcellularLocation>
        <location evidence="2">Mitochondrion matrix</location>
    </subcellularLocation>
</comment>
<dbReference type="OrthoDB" id="15567at2759"/>
<dbReference type="Pfam" id="PF00198">
    <property type="entry name" value="2-oxoacid_dh"/>
    <property type="match status" value="1"/>
</dbReference>
<dbReference type="GO" id="GO:0016407">
    <property type="term" value="F:acetyltransferase activity"/>
    <property type="evidence" value="ECO:0007669"/>
    <property type="project" value="TreeGrafter"/>
</dbReference>
<feature type="domain" description="Lipoyl-binding" evidence="11">
    <location>
        <begin position="47"/>
        <end position="127"/>
    </location>
</feature>
<keyword evidence="6" id="KW-0809">Transit peptide</keyword>
<keyword evidence="13" id="KW-1185">Reference proteome</keyword>
<comment type="cofactor">
    <cofactor evidence="1 9">
        <name>(R)-lipoate</name>
        <dbReference type="ChEBI" id="CHEBI:83088"/>
    </cofactor>
</comment>
<evidence type="ECO:0000256" key="4">
    <source>
        <dbReference type="ARBA" id="ARBA00022679"/>
    </source>
</evidence>
<accession>A0A9P9AJS6</accession>
<evidence type="ECO:0000256" key="3">
    <source>
        <dbReference type="ARBA" id="ARBA00007317"/>
    </source>
</evidence>
<comment type="caution">
    <text evidence="12">The sequence shown here is derived from an EMBL/GenBank/DDBJ whole genome shotgun (WGS) entry which is preliminary data.</text>
</comment>
<sequence>MFAFRRSCIRARLRPELLWPRPVLITRLTADSMQTRSFRSSQCHLAIKPYLLADIGEGITECQIISWEVKVGDEVEEFDPICEVQSDKASVEVIGFPITSRFSGTIHKLHYNAGDVAKVGSALLDMDVHGDEEEPEEATGTASQELLEPISTSELAEKTTQRHDARLGSRSSSATTGMARGQQDYKAPLPPIQKRMFESMTQSLSVPHFLFTHAVDLTKVMTLRKTALSDGSLSSHLQDEAGSVTKITPLAFVIKALSQALLAHPILNSVLDTESDPTEPQLIIKSSHNIGVAMDTKQGLLVPVIRNVQNHSVASLAKEISRMSSLARAGKLRPDDMKGGTIVVSNIGSIGGHAVAPVILTPMTAIVAVGKVEQVPVFEAGEDGKDRIVKRDRAVLSWSADHRVLDGATVARCAQEVENWLAYIEGRDVQEVVLG</sequence>
<dbReference type="PANTHER" id="PTHR43178">
    <property type="entry name" value="DIHYDROLIPOAMIDE ACETYLTRANSFERASE COMPONENT OF PYRUVATE DEHYDROGENASE COMPLEX"/>
    <property type="match status" value="1"/>
</dbReference>
<evidence type="ECO:0000256" key="1">
    <source>
        <dbReference type="ARBA" id="ARBA00001938"/>
    </source>
</evidence>
<feature type="compositionally biased region" description="Basic and acidic residues" evidence="10">
    <location>
        <begin position="155"/>
        <end position="167"/>
    </location>
</feature>
<evidence type="ECO:0000259" key="11">
    <source>
        <dbReference type="PROSITE" id="PS50968"/>
    </source>
</evidence>
<dbReference type="EMBL" id="JAGPYM010000029">
    <property type="protein sequence ID" value="KAH6879561.1"/>
    <property type="molecule type" value="Genomic_DNA"/>
</dbReference>
<evidence type="ECO:0000256" key="9">
    <source>
        <dbReference type="RuleBase" id="RU003423"/>
    </source>
</evidence>
<feature type="region of interest" description="Disordered" evidence="10">
    <location>
        <begin position="130"/>
        <end position="185"/>
    </location>
</feature>
<dbReference type="InterPro" id="IPR050743">
    <property type="entry name" value="2-oxoacid_DH_E2_comp"/>
</dbReference>
<evidence type="ECO:0000313" key="12">
    <source>
        <dbReference type="EMBL" id="KAH6879561.1"/>
    </source>
</evidence>
<dbReference type="InterPro" id="IPR023213">
    <property type="entry name" value="CAT-like_dom_sf"/>
</dbReference>
<dbReference type="FunFam" id="2.40.50.100:FF:000013">
    <property type="entry name" value="Dihydrolipoamide acetyltransferase component of pyruvate dehydrogenase complex"/>
    <property type="match status" value="1"/>
</dbReference>
<gene>
    <name evidence="12" type="ORF">B0T10DRAFT_566233</name>
</gene>
<keyword evidence="7" id="KW-0496">Mitochondrion</keyword>
<dbReference type="SUPFAM" id="SSF51230">
    <property type="entry name" value="Single hybrid motif"/>
    <property type="match status" value="1"/>
</dbReference>
<proteinExistence type="inferred from homology"/>
<dbReference type="Gene3D" id="2.40.50.100">
    <property type="match status" value="1"/>
</dbReference>
<evidence type="ECO:0000313" key="13">
    <source>
        <dbReference type="Proteomes" id="UP000777438"/>
    </source>
</evidence>
<keyword evidence="8 9" id="KW-0012">Acyltransferase</keyword>
<dbReference type="GO" id="GO:0005759">
    <property type="term" value="C:mitochondrial matrix"/>
    <property type="evidence" value="ECO:0007669"/>
    <property type="project" value="UniProtKB-SubCell"/>
</dbReference>
<dbReference type="GO" id="GO:0045333">
    <property type="term" value="P:cellular respiration"/>
    <property type="evidence" value="ECO:0007669"/>
    <property type="project" value="UniProtKB-ARBA"/>
</dbReference>
<dbReference type="Proteomes" id="UP000777438">
    <property type="component" value="Unassembled WGS sequence"/>
</dbReference>
<dbReference type="InterPro" id="IPR011053">
    <property type="entry name" value="Single_hybrid_motif"/>
</dbReference>
<feature type="compositionally biased region" description="Polar residues" evidence="10">
    <location>
        <begin position="140"/>
        <end position="154"/>
    </location>
</feature>